<name>A0A4Y7KVM1_PAPSO</name>
<dbReference type="Proteomes" id="UP000316621">
    <property type="component" value="Chromosome 9"/>
</dbReference>
<evidence type="ECO:0000313" key="2">
    <source>
        <dbReference type="Proteomes" id="UP000316621"/>
    </source>
</evidence>
<keyword evidence="2" id="KW-1185">Reference proteome</keyword>
<proteinExistence type="predicted"/>
<sequence length="104" mass="11496">MSEADGFTINKLAVKNPNASDEDIAGFSKVAEAPGEFSFKSGDNAGEKIITYTREYQGEGLKSQFAHLIPGLTVIRRTIHASGSYILHLCNIKMKVEKKYKYIP</sequence>
<dbReference type="Gramene" id="RZC75979">
    <property type="protein sequence ID" value="RZC75979"/>
    <property type="gene ID" value="C5167_000176"/>
</dbReference>
<gene>
    <name evidence="1" type="ORF">C5167_000176</name>
</gene>
<dbReference type="AlphaFoldDB" id="A0A4Y7KVM1"/>
<dbReference type="EMBL" id="CM010723">
    <property type="protein sequence ID" value="RZC75979.1"/>
    <property type="molecule type" value="Genomic_DNA"/>
</dbReference>
<accession>A0A4Y7KVM1</accession>
<reference evidence="1 2" key="1">
    <citation type="journal article" date="2018" name="Science">
        <title>The opium poppy genome and morphinan production.</title>
        <authorList>
            <person name="Guo L."/>
            <person name="Winzer T."/>
            <person name="Yang X."/>
            <person name="Li Y."/>
            <person name="Ning Z."/>
            <person name="He Z."/>
            <person name="Teodor R."/>
            <person name="Lu Y."/>
            <person name="Bowser T.A."/>
            <person name="Graham I.A."/>
            <person name="Ye K."/>
        </authorList>
    </citation>
    <scope>NUCLEOTIDE SEQUENCE [LARGE SCALE GENOMIC DNA]</scope>
    <source>
        <strain evidence="2">cv. HN1</strain>
        <tissue evidence="1">Leaves</tissue>
    </source>
</reference>
<organism evidence="1 2">
    <name type="scientific">Papaver somniferum</name>
    <name type="common">Opium poppy</name>
    <dbReference type="NCBI Taxonomy" id="3469"/>
    <lineage>
        <taxon>Eukaryota</taxon>
        <taxon>Viridiplantae</taxon>
        <taxon>Streptophyta</taxon>
        <taxon>Embryophyta</taxon>
        <taxon>Tracheophyta</taxon>
        <taxon>Spermatophyta</taxon>
        <taxon>Magnoliopsida</taxon>
        <taxon>Ranunculales</taxon>
        <taxon>Papaveraceae</taxon>
        <taxon>Papaveroideae</taxon>
        <taxon>Papaver</taxon>
    </lineage>
</organism>
<protein>
    <submittedName>
        <fullName evidence="1">Uncharacterized protein</fullName>
    </submittedName>
</protein>
<evidence type="ECO:0000313" key="1">
    <source>
        <dbReference type="EMBL" id="RZC75979.1"/>
    </source>
</evidence>